<feature type="signal peptide" evidence="1">
    <location>
        <begin position="1"/>
        <end position="18"/>
    </location>
</feature>
<feature type="chain" id="PRO_5046857306" evidence="1">
    <location>
        <begin position="19"/>
        <end position="122"/>
    </location>
</feature>
<gene>
    <name evidence="2" type="ORF">IOD40_19160</name>
</gene>
<dbReference type="RefSeq" id="WP_198478312.1">
    <property type="nucleotide sequence ID" value="NZ_JADGMQ010000023.1"/>
</dbReference>
<sequence>MALCILAGAKTVALAVSAFSLSWTHSVEKITWQENWQVTPAGLELIEARVKGSGAGMEPPEDAVLQDGWWVYRPKVPALKKLSLASSGATSSGWTICAEGKCLSVGDTAGEAVLLEPCRQDG</sequence>
<dbReference type="EMBL" id="JADGMQ010000023">
    <property type="protein sequence ID" value="MBI1622774.1"/>
    <property type="molecule type" value="Genomic_DNA"/>
</dbReference>
<proteinExistence type="predicted"/>
<reference evidence="2 3" key="1">
    <citation type="submission" date="2020-10" db="EMBL/GenBank/DDBJ databases">
        <title>Aquamicrobium zhengzhouensis sp. nov., a exopolysaccharide producing bacterium isolated from farmland soil.</title>
        <authorList>
            <person name="Wang X."/>
        </authorList>
    </citation>
    <scope>NUCLEOTIDE SEQUENCE [LARGE SCALE GENOMIC DNA]</scope>
    <source>
        <strain evidence="3">cd-1</strain>
    </source>
</reference>
<organism evidence="2 3">
    <name type="scientific">Aquamicrobium zhengzhouense</name>
    <dbReference type="NCBI Taxonomy" id="2781738"/>
    <lineage>
        <taxon>Bacteria</taxon>
        <taxon>Pseudomonadati</taxon>
        <taxon>Pseudomonadota</taxon>
        <taxon>Alphaproteobacteria</taxon>
        <taxon>Hyphomicrobiales</taxon>
        <taxon>Phyllobacteriaceae</taxon>
        <taxon>Aquamicrobium</taxon>
    </lineage>
</organism>
<dbReference type="Pfam" id="PF08905">
    <property type="entry name" value="DUF1850"/>
    <property type="match status" value="1"/>
</dbReference>
<dbReference type="InterPro" id="IPR015001">
    <property type="entry name" value="DUF1850"/>
</dbReference>
<accession>A0ABS0SHK0</accession>
<keyword evidence="3" id="KW-1185">Reference proteome</keyword>
<evidence type="ECO:0000313" key="2">
    <source>
        <dbReference type="EMBL" id="MBI1622774.1"/>
    </source>
</evidence>
<dbReference type="Proteomes" id="UP000601789">
    <property type="component" value="Unassembled WGS sequence"/>
</dbReference>
<evidence type="ECO:0000256" key="1">
    <source>
        <dbReference type="SAM" id="SignalP"/>
    </source>
</evidence>
<keyword evidence="1" id="KW-0732">Signal</keyword>
<protein>
    <submittedName>
        <fullName evidence="2">DUF1850 domain-containing protein</fullName>
    </submittedName>
</protein>
<name>A0ABS0SHK0_9HYPH</name>
<comment type="caution">
    <text evidence="2">The sequence shown here is derived from an EMBL/GenBank/DDBJ whole genome shotgun (WGS) entry which is preliminary data.</text>
</comment>
<evidence type="ECO:0000313" key="3">
    <source>
        <dbReference type="Proteomes" id="UP000601789"/>
    </source>
</evidence>